<feature type="coiled-coil region" evidence="1">
    <location>
        <begin position="478"/>
        <end position="505"/>
    </location>
</feature>
<evidence type="ECO:0000313" key="3">
    <source>
        <dbReference type="EMBL" id="QID79070.1"/>
    </source>
</evidence>
<proteinExistence type="predicted"/>
<keyword evidence="4" id="KW-1185">Reference proteome</keyword>
<evidence type="ECO:0000256" key="1">
    <source>
        <dbReference type="SAM" id="Coils"/>
    </source>
</evidence>
<name>A0A6C1DR25_SACPS</name>
<evidence type="ECO:0000313" key="4">
    <source>
        <dbReference type="Proteomes" id="UP000501346"/>
    </source>
</evidence>
<gene>
    <name evidence="3" type="ORF">GRS66_001305</name>
</gene>
<feature type="domain" description="T6SS Phospholipase effector Tle1-like catalytic" evidence="2">
    <location>
        <begin position="32"/>
        <end position="416"/>
    </location>
</feature>
<dbReference type="Pfam" id="PF09994">
    <property type="entry name" value="T6SS_Tle1-like_cat"/>
    <property type="match status" value="1"/>
</dbReference>
<evidence type="ECO:0000259" key="2">
    <source>
        <dbReference type="Pfam" id="PF09994"/>
    </source>
</evidence>
<reference evidence="3 4" key="1">
    <citation type="journal article" date="2019" name="BMC Genomics">
        <title>Chromosome level assembly and comparative genome analysis confirm lager-brewing yeasts originated from a single hybridization.</title>
        <authorList>
            <person name="Salazar A.N."/>
            <person name="Gorter de Vries A.R."/>
            <person name="van den Broek M."/>
            <person name="Brouwers N."/>
            <person name="de la Torre Cortes P."/>
            <person name="Kuijpers N.G.A."/>
            <person name="Daran J.G."/>
            <person name="Abeel T."/>
        </authorList>
    </citation>
    <scope>NUCLEOTIDE SEQUENCE [LARGE SCALE GENOMIC DNA]</scope>
    <source>
        <strain evidence="3 4">CBS 1483</strain>
    </source>
</reference>
<dbReference type="PANTHER" id="PTHR33840:SF2">
    <property type="entry name" value="TLE1 PHOSPHOLIPASE DOMAIN-CONTAINING PROTEIN"/>
    <property type="match status" value="1"/>
</dbReference>
<dbReference type="AlphaFoldDB" id="A0A6C1DR25"/>
<accession>A0A6C1DR25</accession>
<dbReference type="EMBL" id="CP048986">
    <property type="protein sequence ID" value="QID79070.1"/>
    <property type="molecule type" value="Genomic_DNA"/>
</dbReference>
<dbReference type="InterPro" id="IPR018712">
    <property type="entry name" value="Tle1-like_cat"/>
</dbReference>
<dbReference type="Proteomes" id="UP000501346">
    <property type="component" value="Chromosome ScV"/>
</dbReference>
<dbReference type="PANTHER" id="PTHR33840">
    <property type="match status" value="1"/>
</dbReference>
<organism evidence="3 4">
    <name type="scientific">Saccharomyces pastorianus</name>
    <name type="common">Lager yeast</name>
    <name type="synonym">Saccharomyces cerevisiae x Saccharomyces eubayanus</name>
    <dbReference type="NCBI Taxonomy" id="27292"/>
    <lineage>
        <taxon>Eukaryota</taxon>
        <taxon>Fungi</taxon>
        <taxon>Dikarya</taxon>
        <taxon>Ascomycota</taxon>
        <taxon>Saccharomycotina</taxon>
        <taxon>Saccharomycetes</taxon>
        <taxon>Saccharomycetales</taxon>
        <taxon>Saccharomycetaceae</taxon>
        <taxon>Saccharomyces</taxon>
    </lineage>
</organism>
<sequence>MDSFNYIHGKYKKNGTGGDRSINPSSHSSSGKNIILCFDGTRENFGPQPFTNILKLYNLLENGDSSEQICYYQPGIGSVGFDAVVDVRRRLTISHLQNLLDSMFAFSLDNHICSAYLFLMKYFEPGDRIYMFGFSRGAFIARVLAGMIERVGLLSKGLEEMVKMAWQIYEKWEYDSQPNELQYTSTLAEEFKKTFSRDYEVKIHFQGLFDSVNSVGILRDRLFPCTQRSNIVEHVRHCVSLDERRGKFKQLCFTPMPYIPKLFSLTYCNHITDQCSPVPTSNALMRDLTPENPLIKYTLKSGAHSISNPSPLIPDNPGRLLSSKSEETTELLLDLNSFLEGNSYARDTECSTRGIEAIFQLQSIQGSGTSSRMTMTPDLIEKWFPGDHSDVGGGWAPDCETEENLSNLTLRWILAEAIKFGVKFKPGAIHDFATKHTSIGSLFADTHDYLSFNSPKKCSLLGVSDNEDGAREDKSGRNERMEDCLKNIKETRLSLKDEKEKVKDAFTLKCGHANKFMRLVWWVLELLPIGIRMENKEGKWQNFHTPNLGRSRYVPEYVSLHWSVYWRIKFDRRYRPDNMPEYVRQLFQDLEGIDLKSNKVSNKYDKQDNSNGSEINGGFFDNEEGQELHMGQKASYFATTYNSRLFDSKYSQLKKKFMDWDSNSWTDIPDDLKIYLQQDESL</sequence>
<keyword evidence="1" id="KW-0175">Coiled coil</keyword>
<dbReference type="OrthoDB" id="3162439at2759"/>
<protein>
    <recommendedName>
        <fullName evidence="2">T6SS Phospholipase effector Tle1-like catalytic domain-containing protein</fullName>
    </recommendedName>
</protein>